<dbReference type="SMART" id="SM01372">
    <property type="entry name" value="E2F_TDP"/>
    <property type="match status" value="1"/>
</dbReference>
<protein>
    <submittedName>
        <fullName evidence="16">Transcription factor-like protein DPB</fullName>
    </submittedName>
</protein>
<evidence type="ECO:0000256" key="9">
    <source>
        <dbReference type="ARBA" id="ARBA00023242"/>
    </source>
</evidence>
<dbReference type="SMART" id="SM01138">
    <property type="entry name" value="DP"/>
    <property type="match status" value="1"/>
</dbReference>
<dbReference type="FunFam" id="1.20.140.80:FF:000002">
    <property type="entry name" value="Transcription factor-like protein DPB"/>
    <property type="match status" value="1"/>
</dbReference>
<gene>
    <name evidence="16" type="ORF">ZEAMMB73_Zm00001d048412</name>
</gene>
<comment type="function">
    <text evidence="11">Involved in the regulation of the G1/S transition. Increases the DNA binding activity of E2F proteins after heterodimerization.</text>
</comment>
<dbReference type="GO" id="GO:0003677">
    <property type="term" value="F:DNA binding"/>
    <property type="evidence" value="ECO:0007669"/>
    <property type="project" value="UniProtKB-UniRule"/>
</dbReference>
<dbReference type="Pfam" id="PF08781">
    <property type="entry name" value="DP"/>
    <property type="match status" value="1"/>
</dbReference>
<feature type="domain" description="E2F/DP family winged-helix DNA-binding" evidence="15">
    <location>
        <begin position="144"/>
        <end position="238"/>
    </location>
</feature>
<keyword evidence="6" id="KW-0175">Coiled coil</keyword>
<dbReference type="GO" id="GO:0006355">
    <property type="term" value="P:regulation of DNA-templated transcription"/>
    <property type="evidence" value="ECO:0007669"/>
    <property type="project" value="InterPro"/>
</dbReference>
<dbReference type="GO" id="GO:0070176">
    <property type="term" value="C:DRM complex"/>
    <property type="evidence" value="ECO:0007669"/>
    <property type="project" value="UniProtKB-ARBA"/>
</dbReference>
<dbReference type="InterPro" id="IPR036390">
    <property type="entry name" value="WH_DNA-bd_sf"/>
</dbReference>
<dbReference type="InterPro" id="IPR015648">
    <property type="entry name" value="Transcrpt_fac_DP"/>
</dbReference>
<accession>A0A1D6PK03</accession>
<evidence type="ECO:0000256" key="12">
    <source>
        <dbReference type="RuleBase" id="RU003796"/>
    </source>
</evidence>
<dbReference type="InterPro" id="IPR038168">
    <property type="entry name" value="TF_DP_C_sf"/>
</dbReference>
<dbReference type="STRING" id="4577.A0A1D6PK03"/>
<comment type="subcellular location">
    <subcellularLocation>
        <location evidence="2">Cytoplasm</location>
    </subcellularLocation>
    <subcellularLocation>
        <location evidence="1 11 12">Nucleus</location>
    </subcellularLocation>
</comment>
<evidence type="ECO:0000256" key="13">
    <source>
        <dbReference type="SAM" id="MobiDB-lite"/>
    </source>
</evidence>
<evidence type="ECO:0000259" key="15">
    <source>
        <dbReference type="SMART" id="SM01372"/>
    </source>
</evidence>
<dbReference type="SUPFAM" id="SSF46785">
    <property type="entry name" value="Winged helix' DNA-binding domain"/>
    <property type="match status" value="1"/>
</dbReference>
<dbReference type="InterPro" id="IPR014889">
    <property type="entry name" value="Transc_factor_DP_C"/>
</dbReference>
<dbReference type="SUPFAM" id="SSF144074">
    <property type="entry name" value="E2F-DP heterodimerization region"/>
    <property type="match status" value="1"/>
</dbReference>
<feature type="domain" description="Transcription factor DP C-terminal" evidence="14">
    <location>
        <begin position="245"/>
        <end position="407"/>
    </location>
</feature>
<dbReference type="InterPro" id="IPR003316">
    <property type="entry name" value="E2F_WHTH_DNA-bd_dom"/>
</dbReference>
<evidence type="ECO:0000256" key="10">
    <source>
        <dbReference type="ARBA" id="ARBA00023306"/>
    </source>
</evidence>
<name>A0A1D6PK03_MAIZE</name>
<reference evidence="16" key="1">
    <citation type="submission" date="2015-12" db="EMBL/GenBank/DDBJ databases">
        <title>Update maize B73 reference genome by single molecule sequencing technologies.</title>
        <authorList>
            <consortium name="Maize Genome Sequencing Project"/>
            <person name="Ware D."/>
        </authorList>
    </citation>
    <scope>NUCLEOTIDE SEQUENCE</scope>
    <source>
        <tissue evidence="16">Seedling</tissue>
    </source>
</reference>
<evidence type="ECO:0000256" key="8">
    <source>
        <dbReference type="ARBA" id="ARBA00023163"/>
    </source>
</evidence>
<keyword evidence="8 11" id="KW-0804">Transcription</keyword>
<dbReference type="ExpressionAtlas" id="A0A1D6PK03">
    <property type="expression patterns" value="baseline and differential"/>
</dbReference>
<dbReference type="Gene3D" id="1.10.10.10">
    <property type="entry name" value="Winged helix-like DNA-binding domain superfamily/Winged helix DNA-binding domain"/>
    <property type="match status" value="1"/>
</dbReference>
<keyword evidence="5 11" id="KW-0805">Transcription regulation</keyword>
<dbReference type="GO" id="GO:0051726">
    <property type="term" value="P:regulation of cell cycle"/>
    <property type="evidence" value="ECO:0007669"/>
    <property type="project" value="InterPro"/>
</dbReference>
<dbReference type="EMBL" id="CM000785">
    <property type="protein sequence ID" value="AQL09612.1"/>
    <property type="molecule type" value="Genomic_DNA"/>
</dbReference>
<dbReference type="EMBL" id="CM000785">
    <property type="protein sequence ID" value="AQL09610.1"/>
    <property type="molecule type" value="Genomic_DNA"/>
</dbReference>
<dbReference type="PANTHER" id="PTHR12548:SF9">
    <property type="entry name" value="TRANSCRIPTION FACTOR DP"/>
    <property type="match status" value="1"/>
</dbReference>
<feature type="region of interest" description="Disordered" evidence="13">
    <location>
        <begin position="386"/>
        <end position="410"/>
    </location>
</feature>
<proteinExistence type="inferred from homology"/>
<evidence type="ECO:0000256" key="6">
    <source>
        <dbReference type="ARBA" id="ARBA00023054"/>
    </source>
</evidence>
<keyword evidence="4" id="KW-0963">Cytoplasm</keyword>
<feature type="compositionally biased region" description="Low complexity" evidence="13">
    <location>
        <begin position="38"/>
        <end position="58"/>
    </location>
</feature>
<organism evidence="16">
    <name type="scientific">Zea mays</name>
    <name type="common">Maize</name>
    <dbReference type="NCBI Taxonomy" id="4577"/>
    <lineage>
        <taxon>Eukaryota</taxon>
        <taxon>Viridiplantae</taxon>
        <taxon>Streptophyta</taxon>
        <taxon>Embryophyta</taxon>
        <taxon>Tracheophyta</taxon>
        <taxon>Spermatophyta</taxon>
        <taxon>Magnoliopsida</taxon>
        <taxon>Liliopsida</taxon>
        <taxon>Poales</taxon>
        <taxon>Poaceae</taxon>
        <taxon>PACMAD clade</taxon>
        <taxon>Panicoideae</taxon>
        <taxon>Andropogonodae</taxon>
        <taxon>Andropogoneae</taxon>
        <taxon>Tripsacinae</taxon>
        <taxon>Zea</taxon>
    </lineage>
</organism>
<evidence type="ECO:0000256" key="3">
    <source>
        <dbReference type="ARBA" id="ARBA00010940"/>
    </source>
</evidence>
<evidence type="ECO:0000313" key="16">
    <source>
        <dbReference type="EMBL" id="AQL09612.1"/>
    </source>
</evidence>
<dbReference type="GO" id="GO:0005737">
    <property type="term" value="C:cytoplasm"/>
    <property type="evidence" value="ECO:0007669"/>
    <property type="project" value="UniProtKB-SubCell"/>
</dbReference>
<dbReference type="PIRSF" id="PIRSF009404">
    <property type="entry name" value="Transcription_factor_DP"/>
    <property type="match status" value="1"/>
</dbReference>
<evidence type="ECO:0000256" key="11">
    <source>
        <dbReference type="PIRNR" id="PIRNR009404"/>
    </source>
</evidence>
<evidence type="ECO:0000256" key="5">
    <source>
        <dbReference type="ARBA" id="ARBA00023015"/>
    </source>
</evidence>
<dbReference type="FunFam" id="1.10.10.10:FF:000187">
    <property type="entry name" value="Transcription factor-like protein DPB"/>
    <property type="match status" value="1"/>
</dbReference>
<dbReference type="AlphaFoldDB" id="A0A1D6PK03"/>
<evidence type="ECO:0000256" key="1">
    <source>
        <dbReference type="ARBA" id="ARBA00004123"/>
    </source>
</evidence>
<dbReference type="InParanoid" id="A0A1D6PK03"/>
<evidence type="ECO:0000259" key="14">
    <source>
        <dbReference type="SMART" id="SM01138"/>
    </source>
</evidence>
<dbReference type="PANTHER" id="PTHR12548">
    <property type="entry name" value="TRANSCRIPTION FACTOR DP"/>
    <property type="match status" value="1"/>
</dbReference>
<comment type="similarity">
    <text evidence="3 11 12">Belongs to the E2F/DP family.</text>
</comment>
<evidence type="ECO:0000256" key="2">
    <source>
        <dbReference type="ARBA" id="ARBA00004496"/>
    </source>
</evidence>
<keyword evidence="7 11" id="KW-0238">DNA-binding</keyword>
<feature type="region of interest" description="Disordered" evidence="13">
    <location>
        <begin position="1"/>
        <end position="88"/>
    </location>
</feature>
<sequence>MVSGAAHNPGGGAAAQTTQRSPPQLGARTALATPPPVSGGAAHSASTSGGTAGSPPSSRSEQHAPDGAVKGPALGTAPAAAAASTPASDSTFLRLNNLDINGDDAPSSQAPTRLATQTLVYSELLILVNSKKKRRGTRAVGPDKGNRGLRQFSMKEHPFFDTPVVLSFHIKVNSLEVADELVAEFTDPNNNIEAPDPDNPNAQQYDEKNIRRRVYDALNVLMAMDIISKDKKEIQWKGLPRTSISDIEELKTELVGLKGRIEKKSVYLQELQDQYVGLQNLIQRNEQLYGSGNTPSGGVALPFILVQTRPHATVEVEISEDMQLVHFDFNSTPFELHDDSYVLKEMRFCGREQHDGTQESISNGGESSNVSNIYWQQAQRMEMPNNGTVRLSSSPPIPGILKGRVKHEQH</sequence>
<dbReference type="IntAct" id="A0A1D6PK03">
    <property type="interactions" value="1"/>
</dbReference>
<keyword evidence="10" id="KW-0131">Cell cycle</keyword>
<evidence type="ECO:0000256" key="4">
    <source>
        <dbReference type="ARBA" id="ARBA00022490"/>
    </source>
</evidence>
<dbReference type="Gene3D" id="1.20.140.80">
    <property type="entry name" value="Transcription factor DP"/>
    <property type="match status" value="1"/>
</dbReference>
<dbReference type="InterPro" id="IPR036388">
    <property type="entry name" value="WH-like_DNA-bd_sf"/>
</dbReference>
<feature type="compositionally biased region" description="Low complexity" evidence="13">
    <location>
        <begin position="72"/>
        <end position="88"/>
    </location>
</feature>
<evidence type="ECO:0000256" key="7">
    <source>
        <dbReference type="ARBA" id="ARBA00023125"/>
    </source>
</evidence>
<dbReference type="Pfam" id="PF02319">
    <property type="entry name" value="WHD_E2F_TDP"/>
    <property type="match status" value="1"/>
</dbReference>
<dbReference type="InterPro" id="IPR037241">
    <property type="entry name" value="E2F-DP_heterodim"/>
</dbReference>
<dbReference type="CDD" id="cd14458">
    <property type="entry name" value="DP_DD"/>
    <property type="match status" value="1"/>
</dbReference>
<keyword evidence="9 11" id="KW-0539">Nucleus</keyword>
<dbReference type="SMR" id="A0A1D6PK03"/>